<keyword evidence="2" id="KW-1185">Reference proteome</keyword>
<proteinExistence type="predicted"/>
<evidence type="ECO:0000313" key="1">
    <source>
        <dbReference type="EMBL" id="RID85627.1"/>
    </source>
</evidence>
<evidence type="ECO:0000313" key="2">
    <source>
        <dbReference type="Proteomes" id="UP000265816"/>
    </source>
</evidence>
<sequence length="65" mass="7738">MIQCNECKKKFPPKYLEKEYDQGIIESYIQEKPSLNGLMESKGNNPLLFLLYRDKILPILSRVYR</sequence>
<dbReference type="EMBL" id="QWVT01000015">
    <property type="protein sequence ID" value="RID85627.1"/>
    <property type="molecule type" value="Genomic_DNA"/>
</dbReference>
<name>A0A398B756_9BACI</name>
<gene>
    <name evidence="1" type="ORF">D1970_08715</name>
</gene>
<reference evidence="1 2" key="1">
    <citation type="submission" date="2018-08" db="EMBL/GenBank/DDBJ databases">
        <title>Bacillus jemisoniae sp. nov., Bacillus chryseoplanitiae sp. nov., Bacillus resnikiae sp. nov., and Bacillus frankliniae sp. nov., isolated from Viking spacecraft and associated surfaces.</title>
        <authorList>
            <person name="Seuylemezian A."/>
            <person name="Vaishampayan P."/>
        </authorList>
    </citation>
    <scope>NUCLEOTIDE SEQUENCE [LARGE SCALE GENOMIC DNA]</scope>
    <source>
        <strain evidence="1 2">JJ-247</strain>
    </source>
</reference>
<dbReference type="RefSeq" id="WP_119112480.1">
    <property type="nucleotide sequence ID" value="NZ_CBCSEO010000002.1"/>
</dbReference>
<organism evidence="1 2">
    <name type="scientific">Mesobacillus zeae</name>
    <dbReference type="NCBI Taxonomy" id="1917180"/>
    <lineage>
        <taxon>Bacteria</taxon>
        <taxon>Bacillati</taxon>
        <taxon>Bacillota</taxon>
        <taxon>Bacilli</taxon>
        <taxon>Bacillales</taxon>
        <taxon>Bacillaceae</taxon>
        <taxon>Mesobacillus</taxon>
    </lineage>
</organism>
<dbReference type="Proteomes" id="UP000265816">
    <property type="component" value="Unassembled WGS sequence"/>
</dbReference>
<protein>
    <submittedName>
        <fullName evidence="1">Uncharacterized protein</fullName>
    </submittedName>
</protein>
<dbReference type="AlphaFoldDB" id="A0A398B756"/>
<comment type="caution">
    <text evidence="1">The sequence shown here is derived from an EMBL/GenBank/DDBJ whole genome shotgun (WGS) entry which is preliminary data.</text>
</comment>
<accession>A0A398B756</accession>